<protein>
    <submittedName>
        <fullName evidence="4">Esterase</fullName>
    </submittedName>
</protein>
<evidence type="ECO:0000259" key="3">
    <source>
        <dbReference type="Pfam" id="PF02230"/>
    </source>
</evidence>
<evidence type="ECO:0000256" key="1">
    <source>
        <dbReference type="ARBA" id="ARBA00006499"/>
    </source>
</evidence>
<evidence type="ECO:0000313" key="4">
    <source>
        <dbReference type="EMBL" id="OUY06522.1"/>
    </source>
</evidence>
<dbReference type="SUPFAM" id="SSF53474">
    <property type="entry name" value="alpha/beta-Hydrolases"/>
    <property type="match status" value="1"/>
</dbReference>
<comment type="caution">
    <text evidence="4">The sequence shown here is derived from an EMBL/GenBank/DDBJ whole genome shotgun (WGS) entry which is preliminary data.</text>
</comment>
<dbReference type="EMBL" id="NEXX01000004">
    <property type="protein sequence ID" value="OUY06522.1"/>
    <property type="molecule type" value="Genomic_DNA"/>
</dbReference>
<dbReference type="InterPro" id="IPR003140">
    <property type="entry name" value="PLipase/COase/thioEstase"/>
</dbReference>
<dbReference type="AlphaFoldDB" id="A0A1Z9YWB9"/>
<sequence>MEVAVKKSLVIMLHGVGSNGADLEPIAEFWQQQLEVLQIASPDAPFPFMNSPQAFQWFSLNGITQENRYPRIVEARAAFDQTITDILKQHEMLEQLDRVVFCGFSQGTIMSLDAIASGRWNIAGVIGLSGRLASPIEQDAALKSKILLMHGNADQVIPVQESQLAYQTFQQAGFDINLQTFDHLGHSVNQAEVQQGLLFLQHLLYA</sequence>
<dbReference type="PANTHER" id="PTHR10655:SF17">
    <property type="entry name" value="LYSOPHOSPHOLIPASE-LIKE PROTEIN 1"/>
    <property type="match status" value="1"/>
</dbReference>
<dbReference type="InterPro" id="IPR029058">
    <property type="entry name" value="AB_hydrolase_fold"/>
</dbReference>
<name>A0A1Z9YWB9_9GAMM</name>
<accession>A0A1Z9YWB9</accession>
<dbReference type="InterPro" id="IPR050565">
    <property type="entry name" value="LYPA1-2/EST-like"/>
</dbReference>
<dbReference type="Pfam" id="PF02230">
    <property type="entry name" value="Abhydrolase_2"/>
    <property type="match status" value="1"/>
</dbReference>
<gene>
    <name evidence="4" type="ORF">CAP51_11355</name>
</gene>
<keyword evidence="5" id="KW-1185">Reference proteome</keyword>
<proteinExistence type="inferred from homology"/>
<feature type="domain" description="Phospholipase/carboxylesterase/thioesterase" evidence="3">
    <location>
        <begin position="7"/>
        <end position="202"/>
    </location>
</feature>
<dbReference type="Proteomes" id="UP000196536">
    <property type="component" value="Unassembled WGS sequence"/>
</dbReference>
<evidence type="ECO:0000256" key="2">
    <source>
        <dbReference type="ARBA" id="ARBA00022801"/>
    </source>
</evidence>
<keyword evidence="2" id="KW-0378">Hydrolase</keyword>
<reference evidence="4 5" key="1">
    <citation type="submission" date="2017-05" db="EMBL/GenBank/DDBJ databases">
        <title>Acinetobacter populi ANC 5415 (= PBJ7), whole genome shotgun sequencing project.</title>
        <authorList>
            <person name="Nemec A."/>
            <person name="Radolfova-Krizova L."/>
        </authorList>
    </citation>
    <scope>NUCLEOTIDE SEQUENCE [LARGE SCALE GENOMIC DNA]</scope>
    <source>
        <strain evidence="4 5">PBJ7</strain>
    </source>
</reference>
<comment type="similarity">
    <text evidence="1">Belongs to the AB hydrolase superfamily. AB hydrolase 2 family.</text>
</comment>
<dbReference type="GO" id="GO:0016787">
    <property type="term" value="F:hydrolase activity"/>
    <property type="evidence" value="ECO:0007669"/>
    <property type="project" value="UniProtKB-KW"/>
</dbReference>
<dbReference type="PANTHER" id="PTHR10655">
    <property type="entry name" value="LYSOPHOSPHOLIPASE-RELATED"/>
    <property type="match status" value="1"/>
</dbReference>
<organism evidence="4 5">
    <name type="scientific">Acinetobacter populi</name>
    <dbReference type="NCBI Taxonomy" id="1582270"/>
    <lineage>
        <taxon>Bacteria</taxon>
        <taxon>Pseudomonadati</taxon>
        <taxon>Pseudomonadota</taxon>
        <taxon>Gammaproteobacteria</taxon>
        <taxon>Moraxellales</taxon>
        <taxon>Moraxellaceae</taxon>
        <taxon>Acinetobacter</taxon>
    </lineage>
</organism>
<dbReference type="Gene3D" id="3.40.50.1820">
    <property type="entry name" value="alpha/beta hydrolase"/>
    <property type="match status" value="1"/>
</dbReference>
<evidence type="ECO:0000313" key="5">
    <source>
        <dbReference type="Proteomes" id="UP000196536"/>
    </source>
</evidence>